<evidence type="ECO:0000313" key="2">
    <source>
        <dbReference type="EMBL" id="KAF0023011.1"/>
    </source>
</evidence>
<keyword evidence="1" id="KW-0812">Transmembrane</keyword>
<protein>
    <submittedName>
        <fullName evidence="2">Uncharacterized protein</fullName>
    </submittedName>
</protein>
<dbReference type="EMBL" id="VEVO01000023">
    <property type="protein sequence ID" value="KAF0023011.1"/>
    <property type="molecule type" value="Genomic_DNA"/>
</dbReference>
<accession>A0A6A4RV34</accession>
<gene>
    <name evidence="2" type="ORF">F2P81_024992</name>
</gene>
<dbReference type="Proteomes" id="UP000438429">
    <property type="component" value="Unassembled WGS sequence"/>
</dbReference>
<feature type="transmembrane region" description="Helical" evidence="1">
    <location>
        <begin position="30"/>
        <end position="56"/>
    </location>
</feature>
<keyword evidence="1" id="KW-1133">Transmembrane helix</keyword>
<keyword evidence="1" id="KW-0472">Membrane</keyword>
<evidence type="ECO:0000256" key="1">
    <source>
        <dbReference type="SAM" id="Phobius"/>
    </source>
</evidence>
<proteinExistence type="predicted"/>
<organism evidence="2 3">
    <name type="scientific">Scophthalmus maximus</name>
    <name type="common">Turbot</name>
    <name type="synonym">Psetta maxima</name>
    <dbReference type="NCBI Taxonomy" id="52904"/>
    <lineage>
        <taxon>Eukaryota</taxon>
        <taxon>Metazoa</taxon>
        <taxon>Chordata</taxon>
        <taxon>Craniata</taxon>
        <taxon>Vertebrata</taxon>
        <taxon>Euteleostomi</taxon>
        <taxon>Actinopterygii</taxon>
        <taxon>Neopterygii</taxon>
        <taxon>Teleostei</taxon>
        <taxon>Neoteleostei</taxon>
        <taxon>Acanthomorphata</taxon>
        <taxon>Carangaria</taxon>
        <taxon>Pleuronectiformes</taxon>
        <taxon>Pleuronectoidei</taxon>
        <taxon>Scophthalmidae</taxon>
        <taxon>Scophthalmus</taxon>
    </lineage>
</organism>
<name>A0A6A4RV34_SCOMX</name>
<dbReference type="AlphaFoldDB" id="A0A6A4RV34"/>
<comment type="caution">
    <text evidence="2">The sequence shown here is derived from an EMBL/GenBank/DDBJ whole genome shotgun (WGS) entry which is preliminary data.</text>
</comment>
<sequence>MSTLDLVRDLEQFGIESVGFCRTRPKRKSFAALLLLCLLLSLLSVCSATGALSALLCPSAAASLDDIAHLDMAATPSNHKTEGQRLLFLCRRSGGGGSSSSSSGTLNEWFSYRLIHLFGVLFPTKCACIVYLSFRTVDFFGSIDSKSVAMRKGAYGK</sequence>
<reference evidence="2 3" key="1">
    <citation type="submission" date="2019-06" db="EMBL/GenBank/DDBJ databases">
        <title>Draft genomes of female and male turbot (Scophthalmus maximus).</title>
        <authorList>
            <person name="Xu H."/>
            <person name="Xu X.-W."/>
            <person name="Shao C."/>
            <person name="Chen S."/>
        </authorList>
    </citation>
    <scope>NUCLEOTIDE SEQUENCE [LARGE SCALE GENOMIC DNA]</scope>
    <source>
        <strain evidence="2">Ysfricsl-2016a</strain>
        <tissue evidence="2">Blood</tissue>
    </source>
</reference>
<evidence type="ECO:0000313" key="3">
    <source>
        <dbReference type="Proteomes" id="UP000438429"/>
    </source>
</evidence>
<feature type="transmembrane region" description="Helical" evidence="1">
    <location>
        <begin position="114"/>
        <end position="134"/>
    </location>
</feature>